<proteinExistence type="predicted"/>
<evidence type="ECO:0000256" key="1">
    <source>
        <dbReference type="SAM" id="Phobius"/>
    </source>
</evidence>
<protein>
    <submittedName>
        <fullName evidence="2">Uncharacterized protein</fullName>
    </submittedName>
</protein>
<keyword evidence="3" id="KW-1185">Reference proteome</keyword>
<gene>
    <name evidence="2" type="ORF">MA16_Dca014800</name>
</gene>
<reference evidence="2 3" key="1">
    <citation type="journal article" date="2016" name="Sci. Rep.">
        <title>The Dendrobium catenatum Lindl. genome sequence provides insights into polysaccharide synthase, floral development and adaptive evolution.</title>
        <authorList>
            <person name="Zhang G.Q."/>
            <person name="Xu Q."/>
            <person name="Bian C."/>
            <person name="Tsai W.C."/>
            <person name="Yeh C.M."/>
            <person name="Liu K.W."/>
            <person name="Yoshida K."/>
            <person name="Zhang L.S."/>
            <person name="Chang S.B."/>
            <person name="Chen F."/>
            <person name="Shi Y."/>
            <person name="Su Y.Y."/>
            <person name="Zhang Y.Q."/>
            <person name="Chen L.J."/>
            <person name="Yin Y."/>
            <person name="Lin M."/>
            <person name="Huang H."/>
            <person name="Deng H."/>
            <person name="Wang Z.W."/>
            <person name="Zhu S.L."/>
            <person name="Zhao X."/>
            <person name="Deng C."/>
            <person name="Niu S.C."/>
            <person name="Huang J."/>
            <person name="Wang M."/>
            <person name="Liu G.H."/>
            <person name="Yang H.J."/>
            <person name="Xiao X.J."/>
            <person name="Hsiao Y.Y."/>
            <person name="Wu W.L."/>
            <person name="Chen Y.Y."/>
            <person name="Mitsuda N."/>
            <person name="Ohme-Takagi M."/>
            <person name="Luo Y.B."/>
            <person name="Van de Peer Y."/>
            <person name="Liu Z.J."/>
        </authorList>
    </citation>
    <scope>NUCLEOTIDE SEQUENCE [LARGE SCALE GENOMIC DNA]</scope>
    <source>
        <tissue evidence="2">The whole plant</tissue>
    </source>
</reference>
<reference evidence="2 3" key="2">
    <citation type="journal article" date="2017" name="Nature">
        <title>The Apostasia genome and the evolution of orchids.</title>
        <authorList>
            <person name="Zhang G.Q."/>
            <person name="Liu K.W."/>
            <person name="Li Z."/>
            <person name="Lohaus R."/>
            <person name="Hsiao Y.Y."/>
            <person name="Niu S.C."/>
            <person name="Wang J.Y."/>
            <person name="Lin Y.C."/>
            <person name="Xu Q."/>
            <person name="Chen L.J."/>
            <person name="Yoshida K."/>
            <person name="Fujiwara S."/>
            <person name="Wang Z.W."/>
            <person name="Zhang Y.Q."/>
            <person name="Mitsuda N."/>
            <person name="Wang M."/>
            <person name="Liu G.H."/>
            <person name="Pecoraro L."/>
            <person name="Huang H.X."/>
            <person name="Xiao X.J."/>
            <person name="Lin M."/>
            <person name="Wu X.Y."/>
            <person name="Wu W.L."/>
            <person name="Chen Y.Y."/>
            <person name="Chang S.B."/>
            <person name="Sakamoto S."/>
            <person name="Ohme-Takagi M."/>
            <person name="Yagi M."/>
            <person name="Zeng S.J."/>
            <person name="Shen C.Y."/>
            <person name="Yeh C.M."/>
            <person name="Luo Y.B."/>
            <person name="Tsai W.C."/>
            <person name="Van de Peer Y."/>
            <person name="Liu Z.J."/>
        </authorList>
    </citation>
    <scope>NUCLEOTIDE SEQUENCE [LARGE SCALE GENOMIC DNA]</scope>
    <source>
        <tissue evidence="2">The whole plant</tissue>
    </source>
</reference>
<dbReference type="Proteomes" id="UP000233837">
    <property type="component" value="Unassembled WGS sequence"/>
</dbReference>
<evidence type="ECO:0000313" key="3">
    <source>
        <dbReference type="Proteomes" id="UP000233837"/>
    </source>
</evidence>
<keyword evidence="1" id="KW-0472">Membrane</keyword>
<keyword evidence="1" id="KW-0812">Transmembrane</keyword>
<feature type="transmembrane region" description="Helical" evidence="1">
    <location>
        <begin position="58"/>
        <end position="81"/>
    </location>
</feature>
<name>A0A2I0W696_9ASPA</name>
<keyword evidence="1" id="KW-1133">Transmembrane helix</keyword>
<sequence length="87" mass="10150">MSNGSTWRLKDVRHISFLKRNLVSMSQHRNSDYEMSFIEDLWKVTKGAIFITHGQPPYMMAIFDIVGLAILVRMVCIIFSLKKNFLI</sequence>
<dbReference type="AlphaFoldDB" id="A0A2I0W696"/>
<dbReference type="EMBL" id="KZ502884">
    <property type="protein sequence ID" value="PKU71175.1"/>
    <property type="molecule type" value="Genomic_DNA"/>
</dbReference>
<evidence type="ECO:0000313" key="2">
    <source>
        <dbReference type="EMBL" id="PKU71175.1"/>
    </source>
</evidence>
<organism evidence="2 3">
    <name type="scientific">Dendrobium catenatum</name>
    <dbReference type="NCBI Taxonomy" id="906689"/>
    <lineage>
        <taxon>Eukaryota</taxon>
        <taxon>Viridiplantae</taxon>
        <taxon>Streptophyta</taxon>
        <taxon>Embryophyta</taxon>
        <taxon>Tracheophyta</taxon>
        <taxon>Spermatophyta</taxon>
        <taxon>Magnoliopsida</taxon>
        <taxon>Liliopsida</taxon>
        <taxon>Asparagales</taxon>
        <taxon>Orchidaceae</taxon>
        <taxon>Epidendroideae</taxon>
        <taxon>Malaxideae</taxon>
        <taxon>Dendrobiinae</taxon>
        <taxon>Dendrobium</taxon>
    </lineage>
</organism>
<accession>A0A2I0W696</accession>